<evidence type="ECO:0000313" key="2">
    <source>
        <dbReference type="Proteomes" id="UP000276133"/>
    </source>
</evidence>
<dbReference type="Proteomes" id="UP000276133">
    <property type="component" value="Unassembled WGS sequence"/>
</dbReference>
<reference evidence="1 2" key="1">
    <citation type="journal article" date="2018" name="Sci. Rep.">
        <title>Genomic signatures of local adaptation to the degree of environmental predictability in rotifers.</title>
        <authorList>
            <person name="Franch-Gras L."/>
            <person name="Hahn C."/>
            <person name="Garcia-Roger E.M."/>
            <person name="Carmona M.J."/>
            <person name="Serra M."/>
            <person name="Gomez A."/>
        </authorList>
    </citation>
    <scope>NUCLEOTIDE SEQUENCE [LARGE SCALE GENOMIC DNA]</scope>
    <source>
        <strain evidence="1">HYR1</strain>
    </source>
</reference>
<dbReference type="EMBL" id="REGN01009908">
    <property type="protein sequence ID" value="RNA00115.1"/>
    <property type="molecule type" value="Genomic_DNA"/>
</dbReference>
<keyword evidence="2" id="KW-1185">Reference proteome</keyword>
<sequence>MHNYFVQNYNIVEKQIIHKCCNYRLCLTELCTIGQEPHNKLYRAIKKRKENFKILLSDKQIIFFHKNKE</sequence>
<evidence type="ECO:0000313" key="1">
    <source>
        <dbReference type="EMBL" id="RNA00115.1"/>
    </source>
</evidence>
<proteinExistence type="predicted"/>
<comment type="caution">
    <text evidence="1">The sequence shown here is derived from an EMBL/GenBank/DDBJ whole genome shotgun (WGS) entry which is preliminary data.</text>
</comment>
<name>A0A3M7PMX9_BRAPC</name>
<gene>
    <name evidence="1" type="ORF">BpHYR1_023621</name>
</gene>
<dbReference type="AlphaFoldDB" id="A0A3M7PMX9"/>
<accession>A0A3M7PMX9</accession>
<organism evidence="1 2">
    <name type="scientific">Brachionus plicatilis</name>
    <name type="common">Marine rotifer</name>
    <name type="synonym">Brachionus muelleri</name>
    <dbReference type="NCBI Taxonomy" id="10195"/>
    <lineage>
        <taxon>Eukaryota</taxon>
        <taxon>Metazoa</taxon>
        <taxon>Spiralia</taxon>
        <taxon>Gnathifera</taxon>
        <taxon>Rotifera</taxon>
        <taxon>Eurotatoria</taxon>
        <taxon>Monogononta</taxon>
        <taxon>Pseudotrocha</taxon>
        <taxon>Ploima</taxon>
        <taxon>Brachionidae</taxon>
        <taxon>Brachionus</taxon>
    </lineage>
</organism>
<protein>
    <submittedName>
        <fullName evidence="1">Uncharacterized protein</fullName>
    </submittedName>
</protein>